<dbReference type="InterPro" id="IPR006638">
    <property type="entry name" value="Elp3/MiaA/NifB-like_rSAM"/>
</dbReference>
<evidence type="ECO:0000256" key="2">
    <source>
        <dbReference type="ARBA" id="ARBA00022723"/>
    </source>
</evidence>
<evidence type="ECO:0000256" key="4">
    <source>
        <dbReference type="ARBA" id="ARBA00023014"/>
    </source>
</evidence>
<dbReference type="AlphaFoldDB" id="A0A673HXC7"/>
<dbReference type="GO" id="GO:0005739">
    <property type="term" value="C:mitochondrion"/>
    <property type="evidence" value="ECO:0007669"/>
    <property type="project" value="TreeGrafter"/>
</dbReference>
<dbReference type="SFLD" id="SFLDS00029">
    <property type="entry name" value="Radical_SAM"/>
    <property type="match status" value="1"/>
</dbReference>
<organism evidence="6 7">
    <name type="scientific">Sinocyclocheilus rhinocerous</name>
    <dbReference type="NCBI Taxonomy" id="307959"/>
    <lineage>
        <taxon>Eukaryota</taxon>
        <taxon>Metazoa</taxon>
        <taxon>Chordata</taxon>
        <taxon>Craniata</taxon>
        <taxon>Vertebrata</taxon>
        <taxon>Euteleostomi</taxon>
        <taxon>Actinopterygii</taxon>
        <taxon>Neopterygii</taxon>
        <taxon>Teleostei</taxon>
        <taxon>Ostariophysi</taxon>
        <taxon>Cypriniformes</taxon>
        <taxon>Cyprinidae</taxon>
        <taxon>Cyprininae</taxon>
        <taxon>Sinocyclocheilus</taxon>
    </lineage>
</organism>
<dbReference type="InterPro" id="IPR058240">
    <property type="entry name" value="rSAM_sf"/>
</dbReference>
<dbReference type="GO" id="GO:0006779">
    <property type="term" value="P:porphyrin-containing compound biosynthetic process"/>
    <property type="evidence" value="ECO:0007669"/>
    <property type="project" value="TreeGrafter"/>
</dbReference>
<evidence type="ECO:0000259" key="5">
    <source>
        <dbReference type="PROSITE" id="PS51918"/>
    </source>
</evidence>
<dbReference type="GO" id="GO:0051539">
    <property type="term" value="F:4 iron, 4 sulfur cluster binding"/>
    <property type="evidence" value="ECO:0007669"/>
    <property type="project" value="TreeGrafter"/>
</dbReference>
<evidence type="ECO:0000313" key="7">
    <source>
        <dbReference type="Proteomes" id="UP000472270"/>
    </source>
</evidence>
<keyword evidence="4" id="KW-0411">Iron-sulfur</keyword>
<dbReference type="Ensembl" id="ENSSRHT00000032151.1">
    <property type="protein sequence ID" value="ENSSRHP00000031238.1"/>
    <property type="gene ID" value="ENSSRHG00000016150.1"/>
</dbReference>
<reference evidence="6" key="2">
    <citation type="submission" date="2025-09" db="UniProtKB">
        <authorList>
            <consortium name="Ensembl"/>
        </authorList>
    </citation>
    <scope>IDENTIFICATION</scope>
</reference>
<protein>
    <submittedName>
        <fullName evidence="6">Radical S-adenosyl methionine domain containing 1</fullName>
    </submittedName>
</protein>
<evidence type="ECO:0000256" key="1">
    <source>
        <dbReference type="ARBA" id="ARBA00022691"/>
    </source>
</evidence>
<name>A0A673HXC7_9TELE</name>
<dbReference type="SMART" id="SM00729">
    <property type="entry name" value="Elp3"/>
    <property type="match status" value="1"/>
</dbReference>
<dbReference type="GO" id="GO:0003824">
    <property type="term" value="F:catalytic activity"/>
    <property type="evidence" value="ECO:0007669"/>
    <property type="project" value="InterPro"/>
</dbReference>
<dbReference type="CDD" id="cd01335">
    <property type="entry name" value="Radical_SAM"/>
    <property type="match status" value="1"/>
</dbReference>
<dbReference type="PANTHER" id="PTHR13932">
    <property type="entry name" value="COPROPORPHYRINIGEN III OXIDASE"/>
    <property type="match status" value="1"/>
</dbReference>
<keyword evidence="7" id="KW-1185">Reference proteome</keyword>
<reference evidence="6" key="1">
    <citation type="submission" date="2025-08" db="UniProtKB">
        <authorList>
            <consortium name="Ensembl"/>
        </authorList>
    </citation>
    <scope>IDENTIFICATION</scope>
</reference>
<dbReference type="PANTHER" id="PTHR13932:SF5">
    <property type="entry name" value="RADICAL S-ADENOSYL METHIONINE DOMAIN-CONTAINING PROTEIN 1, MITOCHONDRIAL"/>
    <property type="match status" value="1"/>
</dbReference>
<evidence type="ECO:0000313" key="6">
    <source>
        <dbReference type="Ensembl" id="ENSSRHP00000031238.1"/>
    </source>
</evidence>
<feature type="domain" description="Radical SAM core" evidence="5">
    <location>
        <begin position="15"/>
        <end position="250"/>
    </location>
</feature>
<dbReference type="InterPro" id="IPR034505">
    <property type="entry name" value="Coproporphyrinogen-III_oxidase"/>
</dbReference>
<accession>A0A673HXC7</accession>
<keyword evidence="1" id="KW-0949">S-adenosyl-L-methionine</keyword>
<keyword evidence="2" id="KW-0479">Metal-binding</keyword>
<dbReference type="InterPro" id="IPR013785">
    <property type="entry name" value="Aldolase_TIM"/>
</dbReference>
<keyword evidence="3" id="KW-0408">Iron</keyword>
<dbReference type="Gene3D" id="3.20.20.70">
    <property type="entry name" value="Aldolase class I"/>
    <property type="match status" value="1"/>
</dbReference>
<dbReference type="PROSITE" id="PS51918">
    <property type="entry name" value="RADICAL_SAM"/>
    <property type="match status" value="1"/>
</dbReference>
<dbReference type="Pfam" id="PF04055">
    <property type="entry name" value="Radical_SAM"/>
    <property type="match status" value="1"/>
</dbReference>
<sequence>MSRRALLNSCTLYSVWERWSGTVEIHRYYSQIWPYCLKRCSYCNFNKYILQNQNHAVMTECLQKETQTLLQLSQVSRISSVFFGGGTPSLAQPSTFAAVLETVSKHTRLSDDAEVTLEVNPSPAGKDRLKDFKAAGVNRFSIGVQSLNDGHLRILGRDHDSQHALWTVSEARMLCPGRVSVDVMFALPGQSVKSWETELKKLLLVCDDHVSLYQLTLERGMQLFKPVDSGELSVPGHCCYVQFSTRSPGKGWNAVSEHNIGYWRRCQYIGVGPGAHGRFVPLAVGGVQREARTQTLEPDVWIRERHGTRRRIQLNHGEVLNLGMERPEFPEADLQQNFGVLENVQELQAGALLILNDRGLQCSWEGLALLDSILPTMLLELEMFFKKQYTSRKTDLQRDR</sequence>
<proteinExistence type="predicted"/>
<evidence type="ECO:0000256" key="3">
    <source>
        <dbReference type="ARBA" id="ARBA00023004"/>
    </source>
</evidence>
<dbReference type="SFLD" id="SFLDG01065">
    <property type="entry name" value="anaerobic_coproporphyrinogen-I"/>
    <property type="match status" value="1"/>
</dbReference>
<dbReference type="GO" id="GO:0046872">
    <property type="term" value="F:metal ion binding"/>
    <property type="evidence" value="ECO:0007669"/>
    <property type="project" value="UniProtKB-KW"/>
</dbReference>
<dbReference type="Proteomes" id="UP000472270">
    <property type="component" value="Unassembled WGS sequence"/>
</dbReference>
<dbReference type="InterPro" id="IPR007197">
    <property type="entry name" value="rSAM"/>
</dbReference>
<dbReference type="SUPFAM" id="SSF102114">
    <property type="entry name" value="Radical SAM enzymes"/>
    <property type="match status" value="1"/>
</dbReference>